<keyword evidence="1" id="KW-0812">Transmembrane</keyword>
<gene>
    <name evidence="2" type="ORF">COV04_03760</name>
</gene>
<dbReference type="Proteomes" id="UP000231152">
    <property type="component" value="Unassembled WGS sequence"/>
</dbReference>
<comment type="caution">
    <text evidence="2">The sequence shown here is derived from an EMBL/GenBank/DDBJ whole genome shotgun (WGS) entry which is preliminary data.</text>
</comment>
<feature type="transmembrane region" description="Helical" evidence="1">
    <location>
        <begin position="48"/>
        <end position="76"/>
    </location>
</feature>
<organism evidence="2 3">
    <name type="scientific">Candidatus Uhrbacteria bacterium CG10_big_fil_rev_8_21_14_0_10_48_11</name>
    <dbReference type="NCBI Taxonomy" id="1975037"/>
    <lineage>
        <taxon>Bacteria</taxon>
        <taxon>Candidatus Uhriibacteriota</taxon>
    </lineage>
</organism>
<evidence type="ECO:0008006" key="4">
    <source>
        <dbReference type="Google" id="ProtNLM"/>
    </source>
</evidence>
<dbReference type="EMBL" id="PFET01000012">
    <property type="protein sequence ID" value="PJE75687.1"/>
    <property type="molecule type" value="Genomic_DNA"/>
</dbReference>
<keyword evidence="1" id="KW-1133">Transmembrane helix</keyword>
<accession>A0A2M8LE10</accession>
<keyword evidence="1" id="KW-0472">Membrane</keyword>
<feature type="transmembrane region" description="Helical" evidence="1">
    <location>
        <begin position="20"/>
        <end position="42"/>
    </location>
</feature>
<reference evidence="2 3" key="1">
    <citation type="submission" date="2017-09" db="EMBL/GenBank/DDBJ databases">
        <title>Depth-based differentiation of microbial function through sediment-hosted aquifers and enrichment of novel symbionts in the deep terrestrial subsurface.</title>
        <authorList>
            <person name="Probst A.J."/>
            <person name="Ladd B."/>
            <person name="Jarett J.K."/>
            <person name="Geller-Mcgrath D.E."/>
            <person name="Sieber C.M."/>
            <person name="Emerson J.B."/>
            <person name="Anantharaman K."/>
            <person name="Thomas B.C."/>
            <person name="Malmstrom R."/>
            <person name="Stieglmeier M."/>
            <person name="Klingl A."/>
            <person name="Woyke T."/>
            <person name="Ryan C.M."/>
            <person name="Banfield J.F."/>
        </authorList>
    </citation>
    <scope>NUCLEOTIDE SEQUENCE [LARGE SCALE GENOMIC DNA]</scope>
    <source>
        <strain evidence="2">CG10_big_fil_rev_8_21_14_0_10_48_11</strain>
    </source>
</reference>
<name>A0A2M8LE10_9BACT</name>
<dbReference type="AlphaFoldDB" id="A0A2M8LE10"/>
<proteinExistence type="predicted"/>
<evidence type="ECO:0000313" key="2">
    <source>
        <dbReference type="EMBL" id="PJE75687.1"/>
    </source>
</evidence>
<sequence length="192" mass="22182">MEQELPMAAHHLQKSVVPLIVRTSMTLLLVNVAYVAFLAFFFLSGLAFAPIVLTVFSLPALTIFLLQTVFILFLVIDWAKIDYYLTPDKIIMFRGIIAADEIICDVRPIRTMMLRQGWFAKACNYGTTILTLSPDVESKRKLALFGILYPKQRERVIRSYHEAYQRREEQRGSTELDEEARQHYLKVPRIIA</sequence>
<evidence type="ECO:0000256" key="1">
    <source>
        <dbReference type="SAM" id="Phobius"/>
    </source>
</evidence>
<evidence type="ECO:0000313" key="3">
    <source>
        <dbReference type="Proteomes" id="UP000231152"/>
    </source>
</evidence>
<protein>
    <recommendedName>
        <fullName evidence="4">DUF304 domain-containing protein</fullName>
    </recommendedName>
</protein>